<reference evidence="10 12" key="1">
    <citation type="submission" date="2022-10" db="EMBL/GenBank/DDBJ databases">
        <title>The complete genomes of actinobacterial strains from the NBC collection.</title>
        <authorList>
            <person name="Joergensen T.S."/>
            <person name="Alvarez Arevalo M."/>
            <person name="Sterndorff E.B."/>
            <person name="Faurdal D."/>
            <person name="Vuksanovic O."/>
            <person name="Mourched A.-S."/>
            <person name="Charusanti P."/>
            <person name="Shaw S."/>
            <person name="Blin K."/>
            <person name="Weber T."/>
        </authorList>
    </citation>
    <scope>NUCLEOTIDE SEQUENCE [LARGE SCALE GENOMIC DNA]</scope>
    <source>
        <strain evidence="10 12">NBC_01247</strain>
    </source>
</reference>
<accession>A0ABZ1VZW3</accession>
<sequence>MSRPSQGIVKSRMSSRDVMAEAVAGVLQRPARSVLTAVGTVLGVGSLIAILGLTSTAASQIDGRFNELTATEITVDDIGGGPGSQVPLAFPDDADARMQALNGVTAAGVSWRVRLEADQGISTAPPGAAYASTDNQAQVLAASPGILRAAGPKLALGRTFDAFHDTHHEQVAVIGSATAARLGITSLHNQPAIFVGHTSFTVIGILADVQRRPDLLMSVIVPRGTAEQLWGPPTGDRAQMLITTRLGAAAQIAGEAATALRPDHPEYLRAVPPPNPKDLRSGVGGDLGQLFLLLAGVCLVIGAVGIANTTLVAVMERSGEIGLRRALGARARHITTQFLAESALLGLLGGVVGASVGVITIVAVSAGKHWTPILQPAALAAAPALGLATGLLAGLYPAWRASRIPPAEALRR</sequence>
<evidence type="ECO:0000256" key="1">
    <source>
        <dbReference type="ARBA" id="ARBA00004651"/>
    </source>
</evidence>
<dbReference type="PANTHER" id="PTHR30572:SF4">
    <property type="entry name" value="ABC TRANSPORTER PERMEASE YTRF"/>
    <property type="match status" value="1"/>
</dbReference>
<evidence type="ECO:0000259" key="9">
    <source>
        <dbReference type="Pfam" id="PF12704"/>
    </source>
</evidence>
<evidence type="ECO:0000313" key="12">
    <source>
        <dbReference type="Proteomes" id="UP001432014"/>
    </source>
</evidence>
<dbReference type="InterPro" id="IPR003838">
    <property type="entry name" value="ABC3_permease_C"/>
</dbReference>
<dbReference type="PANTHER" id="PTHR30572">
    <property type="entry name" value="MEMBRANE COMPONENT OF TRANSPORTER-RELATED"/>
    <property type="match status" value="1"/>
</dbReference>
<dbReference type="Proteomes" id="UP001432014">
    <property type="component" value="Chromosome"/>
</dbReference>
<evidence type="ECO:0000256" key="2">
    <source>
        <dbReference type="ARBA" id="ARBA00022475"/>
    </source>
</evidence>
<dbReference type="InterPro" id="IPR050250">
    <property type="entry name" value="Macrolide_Exporter_MacB"/>
</dbReference>
<dbReference type="InterPro" id="IPR025857">
    <property type="entry name" value="MacB_PCD"/>
</dbReference>
<dbReference type="Pfam" id="PF02687">
    <property type="entry name" value="FtsX"/>
    <property type="match status" value="1"/>
</dbReference>
<dbReference type="EMBL" id="CP108482">
    <property type="protein sequence ID" value="WUS61287.1"/>
    <property type="molecule type" value="Genomic_DNA"/>
</dbReference>
<evidence type="ECO:0000256" key="6">
    <source>
        <dbReference type="ARBA" id="ARBA00038076"/>
    </source>
</evidence>
<keyword evidence="3 7" id="KW-0812">Transmembrane</keyword>
<feature type="transmembrane region" description="Helical" evidence="7">
    <location>
        <begin position="34"/>
        <end position="54"/>
    </location>
</feature>
<feature type="domain" description="ABC3 transporter permease C-terminal" evidence="8">
    <location>
        <begin position="293"/>
        <end position="406"/>
    </location>
</feature>
<evidence type="ECO:0000313" key="11">
    <source>
        <dbReference type="EMBL" id="WUS61287.1"/>
    </source>
</evidence>
<comment type="subcellular location">
    <subcellularLocation>
        <location evidence="1">Cell membrane</location>
        <topology evidence="1">Multi-pass membrane protein</topology>
    </subcellularLocation>
</comment>
<evidence type="ECO:0000256" key="3">
    <source>
        <dbReference type="ARBA" id="ARBA00022692"/>
    </source>
</evidence>
<evidence type="ECO:0000256" key="7">
    <source>
        <dbReference type="SAM" id="Phobius"/>
    </source>
</evidence>
<feature type="transmembrane region" description="Helical" evidence="7">
    <location>
        <begin position="342"/>
        <end position="367"/>
    </location>
</feature>
<proteinExistence type="inferred from homology"/>
<comment type="similarity">
    <text evidence="6">Belongs to the ABC-4 integral membrane protein family.</text>
</comment>
<keyword evidence="12" id="KW-1185">Reference proteome</keyword>
<evidence type="ECO:0000256" key="5">
    <source>
        <dbReference type="ARBA" id="ARBA00023136"/>
    </source>
</evidence>
<dbReference type="EMBL" id="CP108482">
    <property type="protein sequence ID" value="WUS54059.1"/>
    <property type="molecule type" value="Genomic_DNA"/>
</dbReference>
<feature type="transmembrane region" description="Helical" evidence="7">
    <location>
        <begin position="290"/>
        <end position="315"/>
    </location>
</feature>
<feature type="domain" description="MacB-like periplasmic core" evidence="9">
    <location>
        <begin position="33"/>
        <end position="258"/>
    </location>
</feature>
<name>A0ABZ1VZW3_9ACTN</name>
<protein>
    <submittedName>
        <fullName evidence="10">ABC transporter permease</fullName>
    </submittedName>
</protein>
<evidence type="ECO:0000256" key="4">
    <source>
        <dbReference type="ARBA" id="ARBA00022989"/>
    </source>
</evidence>
<dbReference type="Pfam" id="PF12704">
    <property type="entry name" value="MacB_PCD"/>
    <property type="match status" value="1"/>
</dbReference>
<evidence type="ECO:0000259" key="8">
    <source>
        <dbReference type="Pfam" id="PF02687"/>
    </source>
</evidence>
<keyword evidence="2" id="KW-1003">Cell membrane</keyword>
<evidence type="ECO:0000313" key="10">
    <source>
        <dbReference type="EMBL" id="WUS54059.1"/>
    </source>
</evidence>
<feature type="transmembrane region" description="Helical" evidence="7">
    <location>
        <begin position="373"/>
        <end position="396"/>
    </location>
</feature>
<keyword evidence="5 7" id="KW-0472">Membrane</keyword>
<gene>
    <name evidence="10" type="ORF">OG469_00215</name>
    <name evidence="11" type="ORF">OG469_40805</name>
</gene>
<keyword evidence="4 7" id="KW-1133">Transmembrane helix</keyword>
<organism evidence="10 12">
    <name type="scientific">Kitasatospora herbaricolor</name>
    <dbReference type="NCBI Taxonomy" id="68217"/>
    <lineage>
        <taxon>Bacteria</taxon>
        <taxon>Bacillati</taxon>
        <taxon>Actinomycetota</taxon>
        <taxon>Actinomycetes</taxon>
        <taxon>Kitasatosporales</taxon>
        <taxon>Streptomycetaceae</taxon>
        <taxon>Kitasatospora</taxon>
    </lineage>
</organism>